<dbReference type="AlphaFoldDB" id="A0A4R4DND9"/>
<protein>
    <submittedName>
        <fullName evidence="4">OmpA family protein</fullName>
    </submittedName>
</protein>
<evidence type="ECO:0000313" key="4">
    <source>
        <dbReference type="EMBL" id="TCZ61372.1"/>
    </source>
</evidence>
<dbReference type="EMBL" id="SKBM01000010">
    <property type="protein sequence ID" value="TCZ61372.1"/>
    <property type="molecule type" value="Genomic_DNA"/>
</dbReference>
<dbReference type="PROSITE" id="PS51257">
    <property type="entry name" value="PROKAR_LIPOPROTEIN"/>
    <property type="match status" value="1"/>
</dbReference>
<dbReference type="CDD" id="cd07185">
    <property type="entry name" value="OmpA_C-like"/>
    <property type="match status" value="1"/>
</dbReference>
<sequence length="132" mass="13909">MRRRLALAVLPLLALAACQPAPPPPASRAATVVFFTEDSAGLDDNARSIIEQAAAQAMQRPGAPVRVRGFTAPEAGTGAYNKALAATRAQHVADHLAAAGVARDRIRIEPRGAVPYESYPTESRRVEIVIGS</sequence>
<reference evidence="4 5" key="1">
    <citation type="submission" date="2019-03" db="EMBL/GenBank/DDBJ databases">
        <title>Paracraurococcus aquatilis NE82 genome sequence.</title>
        <authorList>
            <person name="Zhao Y."/>
            <person name="Du Z."/>
        </authorList>
    </citation>
    <scope>NUCLEOTIDE SEQUENCE [LARGE SCALE GENOMIC DNA]</scope>
    <source>
        <strain evidence="4 5">NE82</strain>
    </source>
</reference>
<proteinExistence type="predicted"/>
<evidence type="ECO:0000256" key="1">
    <source>
        <dbReference type="PROSITE-ProRule" id="PRU00473"/>
    </source>
</evidence>
<dbReference type="RefSeq" id="WP_132289374.1">
    <property type="nucleotide sequence ID" value="NZ_SKBM01000010.1"/>
</dbReference>
<keyword evidence="2" id="KW-0732">Signal</keyword>
<evidence type="ECO:0000313" key="5">
    <source>
        <dbReference type="Proteomes" id="UP000295023"/>
    </source>
</evidence>
<feature type="chain" id="PRO_5020359305" evidence="2">
    <location>
        <begin position="17"/>
        <end position="132"/>
    </location>
</feature>
<dbReference type="Gene3D" id="3.30.1330.60">
    <property type="entry name" value="OmpA-like domain"/>
    <property type="match status" value="1"/>
</dbReference>
<dbReference type="PANTHER" id="PTHR30329">
    <property type="entry name" value="STATOR ELEMENT OF FLAGELLAR MOTOR COMPLEX"/>
    <property type="match status" value="1"/>
</dbReference>
<dbReference type="SUPFAM" id="SSF103088">
    <property type="entry name" value="OmpA-like"/>
    <property type="match status" value="1"/>
</dbReference>
<feature type="domain" description="OmpA-like" evidence="3">
    <location>
        <begin position="22"/>
        <end position="132"/>
    </location>
</feature>
<evidence type="ECO:0000256" key="2">
    <source>
        <dbReference type="SAM" id="SignalP"/>
    </source>
</evidence>
<dbReference type="PROSITE" id="PS51123">
    <property type="entry name" value="OMPA_2"/>
    <property type="match status" value="1"/>
</dbReference>
<dbReference type="Pfam" id="PF00691">
    <property type="entry name" value="OmpA"/>
    <property type="match status" value="1"/>
</dbReference>
<gene>
    <name evidence="4" type="ORF">EXY23_12580</name>
</gene>
<comment type="caution">
    <text evidence="4">The sequence shown here is derived from an EMBL/GenBank/DDBJ whole genome shotgun (WGS) entry which is preliminary data.</text>
</comment>
<dbReference type="InterPro" id="IPR006665">
    <property type="entry name" value="OmpA-like"/>
</dbReference>
<organism evidence="4 5">
    <name type="scientific">Roseicella aquatilis</name>
    <dbReference type="NCBI Taxonomy" id="2527868"/>
    <lineage>
        <taxon>Bacteria</taxon>
        <taxon>Pseudomonadati</taxon>
        <taxon>Pseudomonadota</taxon>
        <taxon>Alphaproteobacteria</taxon>
        <taxon>Acetobacterales</taxon>
        <taxon>Roseomonadaceae</taxon>
        <taxon>Roseicella</taxon>
    </lineage>
</organism>
<dbReference type="OrthoDB" id="7273828at2"/>
<dbReference type="InterPro" id="IPR036737">
    <property type="entry name" value="OmpA-like_sf"/>
</dbReference>
<dbReference type="Proteomes" id="UP000295023">
    <property type="component" value="Unassembled WGS sequence"/>
</dbReference>
<keyword evidence="5" id="KW-1185">Reference proteome</keyword>
<evidence type="ECO:0000259" key="3">
    <source>
        <dbReference type="PROSITE" id="PS51123"/>
    </source>
</evidence>
<dbReference type="InterPro" id="IPR050330">
    <property type="entry name" value="Bact_OuterMem_StrucFunc"/>
</dbReference>
<accession>A0A4R4DND9</accession>
<dbReference type="PANTHER" id="PTHR30329:SF21">
    <property type="entry name" value="LIPOPROTEIN YIAD-RELATED"/>
    <property type="match status" value="1"/>
</dbReference>
<keyword evidence="1" id="KW-0472">Membrane</keyword>
<feature type="signal peptide" evidence="2">
    <location>
        <begin position="1"/>
        <end position="16"/>
    </location>
</feature>
<name>A0A4R4DND9_9PROT</name>
<dbReference type="GO" id="GO:0016020">
    <property type="term" value="C:membrane"/>
    <property type="evidence" value="ECO:0007669"/>
    <property type="project" value="UniProtKB-UniRule"/>
</dbReference>